<dbReference type="AlphaFoldDB" id="D7TKG6"/>
<dbReference type="EMBL" id="FN595992">
    <property type="protein sequence ID" value="CBI30988.3"/>
    <property type="molecule type" value="Genomic_DNA"/>
</dbReference>
<proteinExistence type="predicted"/>
<dbReference type="PaxDb" id="29760-VIT_10s0003g04520.t01"/>
<evidence type="ECO:0000313" key="1">
    <source>
        <dbReference type="EMBL" id="CBI30988.3"/>
    </source>
</evidence>
<organism evidence="1 2">
    <name type="scientific">Vitis vinifera</name>
    <name type="common">Grape</name>
    <dbReference type="NCBI Taxonomy" id="29760"/>
    <lineage>
        <taxon>Eukaryota</taxon>
        <taxon>Viridiplantae</taxon>
        <taxon>Streptophyta</taxon>
        <taxon>Embryophyta</taxon>
        <taxon>Tracheophyta</taxon>
        <taxon>Spermatophyta</taxon>
        <taxon>Magnoliopsida</taxon>
        <taxon>eudicotyledons</taxon>
        <taxon>Gunneridae</taxon>
        <taxon>Pentapetalae</taxon>
        <taxon>rosids</taxon>
        <taxon>Vitales</taxon>
        <taxon>Vitaceae</taxon>
        <taxon>Viteae</taxon>
        <taxon>Vitis</taxon>
    </lineage>
</organism>
<accession>D7TKG6</accession>
<evidence type="ECO:0000313" key="2">
    <source>
        <dbReference type="Proteomes" id="UP000009183"/>
    </source>
</evidence>
<keyword evidence="2" id="KW-1185">Reference proteome</keyword>
<gene>
    <name evidence="1" type="ordered locus">VIT_10s0003g04520</name>
</gene>
<dbReference type="InParanoid" id="D7TKG6"/>
<protein>
    <submittedName>
        <fullName evidence="1">Uncharacterized protein</fullName>
    </submittedName>
</protein>
<name>D7TKG6_VITVI</name>
<dbReference type="HOGENOM" id="CLU_2946328_0_0_1"/>
<dbReference type="Proteomes" id="UP000009183">
    <property type="component" value="Chromosome 10"/>
</dbReference>
<reference evidence="2" key="1">
    <citation type="journal article" date="2007" name="Nature">
        <title>The grapevine genome sequence suggests ancestral hexaploidization in major angiosperm phyla.</title>
        <authorList>
            <consortium name="The French-Italian Public Consortium for Grapevine Genome Characterization."/>
            <person name="Jaillon O."/>
            <person name="Aury J.-M."/>
            <person name="Noel B."/>
            <person name="Policriti A."/>
            <person name="Clepet C."/>
            <person name="Casagrande A."/>
            <person name="Choisne N."/>
            <person name="Aubourg S."/>
            <person name="Vitulo N."/>
            <person name="Jubin C."/>
            <person name="Vezzi A."/>
            <person name="Legeai F."/>
            <person name="Hugueney P."/>
            <person name="Dasilva C."/>
            <person name="Horner D."/>
            <person name="Mica E."/>
            <person name="Jublot D."/>
            <person name="Poulain J."/>
            <person name="Bruyere C."/>
            <person name="Billault A."/>
            <person name="Segurens B."/>
            <person name="Gouyvenoux M."/>
            <person name="Ugarte E."/>
            <person name="Cattonaro F."/>
            <person name="Anthouard V."/>
            <person name="Vico V."/>
            <person name="Del Fabbro C."/>
            <person name="Alaux M."/>
            <person name="Di Gaspero G."/>
            <person name="Dumas V."/>
            <person name="Felice N."/>
            <person name="Paillard S."/>
            <person name="Juman I."/>
            <person name="Moroldo M."/>
            <person name="Scalabrin S."/>
            <person name="Canaguier A."/>
            <person name="Le Clainche I."/>
            <person name="Malacrida G."/>
            <person name="Durand E."/>
            <person name="Pesole G."/>
            <person name="Laucou V."/>
            <person name="Chatelet P."/>
            <person name="Merdinoglu D."/>
            <person name="Delledonne M."/>
            <person name="Pezzotti M."/>
            <person name="Lecharny A."/>
            <person name="Scarpelli C."/>
            <person name="Artiguenave F."/>
            <person name="Pe M.E."/>
            <person name="Valle G."/>
            <person name="Morgante M."/>
            <person name="Caboche M."/>
            <person name="Adam-Blondon A.-F."/>
            <person name="Weissenbach J."/>
            <person name="Quetier F."/>
            <person name="Wincker P."/>
        </authorList>
    </citation>
    <scope>NUCLEOTIDE SEQUENCE [LARGE SCALE GENOMIC DNA]</scope>
    <source>
        <strain evidence="2">cv. Pinot noir / PN40024</strain>
    </source>
</reference>
<sequence>MSDCERLRRSSWDLWSTGWFSFHGRAGGGRCFVKPASRELRHSRSHATQAFVGVGTRLAT</sequence>
<dbReference type="AntiFam" id="ANF00039">
    <property type="entry name" value="Antisense to SRP RNA"/>
</dbReference>